<dbReference type="InterPro" id="IPR004960">
    <property type="entry name" value="LipA_acyltrans"/>
</dbReference>
<dbReference type="AlphaFoldDB" id="F2NCT4"/>
<evidence type="ECO:0000256" key="6">
    <source>
        <dbReference type="ARBA" id="ARBA00023315"/>
    </source>
</evidence>
<dbReference type="RefSeq" id="WP_013706475.1">
    <property type="nucleotide sequence ID" value="NC_015388.1"/>
</dbReference>
<reference evidence="7 8" key="1">
    <citation type="journal article" date="2011" name="Stand. Genomic Sci.">
        <title>Complete genome sequence of the acetate-degrading sulfate reducer Desulfobacca acetoxidans type strain (ASRB2).</title>
        <authorList>
            <person name="Goker M."/>
            <person name="Teshima H."/>
            <person name="Lapidus A."/>
            <person name="Nolan M."/>
            <person name="Lucas S."/>
            <person name="Hammon N."/>
            <person name="Deshpande S."/>
            <person name="Cheng J.F."/>
            <person name="Tapia R."/>
            <person name="Han C."/>
            <person name="Goodwin L."/>
            <person name="Pitluck S."/>
            <person name="Huntemann M."/>
            <person name="Liolios K."/>
            <person name="Ivanova N."/>
            <person name="Pagani I."/>
            <person name="Mavromatis K."/>
            <person name="Ovchinikova G."/>
            <person name="Pati A."/>
            <person name="Chen A."/>
            <person name="Palaniappan K."/>
            <person name="Land M."/>
            <person name="Hauser L."/>
            <person name="Brambilla E.M."/>
            <person name="Rohde M."/>
            <person name="Spring S."/>
            <person name="Detter J.C."/>
            <person name="Woyke T."/>
            <person name="Bristow J."/>
            <person name="Eisen J.A."/>
            <person name="Markowitz V."/>
            <person name="Hugenholtz P."/>
            <person name="Kyrpides N.C."/>
            <person name="Klenk H.P."/>
        </authorList>
    </citation>
    <scope>NUCLEOTIDE SEQUENCE [LARGE SCALE GENOMIC DNA]</scope>
    <source>
        <strain evidence="8">ATCC 700848 / DSM 11109 / ASRB2</strain>
    </source>
</reference>
<keyword evidence="4 7" id="KW-0808">Transferase</keyword>
<proteinExistence type="predicted"/>
<dbReference type="KEGG" id="dao:Desac_1510"/>
<evidence type="ECO:0000256" key="1">
    <source>
        <dbReference type="ARBA" id="ARBA00004533"/>
    </source>
</evidence>
<evidence type="ECO:0000256" key="5">
    <source>
        <dbReference type="ARBA" id="ARBA00023136"/>
    </source>
</evidence>
<dbReference type="CDD" id="cd07984">
    <property type="entry name" value="LPLAT_LABLAT-like"/>
    <property type="match status" value="1"/>
</dbReference>
<name>F2NCT4_DESAR</name>
<dbReference type="HOGENOM" id="CLU_049421_4_0_7"/>
<dbReference type="PANTHER" id="PTHR30606">
    <property type="entry name" value="LIPID A BIOSYNTHESIS LAUROYL ACYLTRANSFERASE"/>
    <property type="match status" value="1"/>
</dbReference>
<dbReference type="EMBL" id="CP002629">
    <property type="protein sequence ID" value="AEB09365.1"/>
    <property type="molecule type" value="Genomic_DNA"/>
</dbReference>
<evidence type="ECO:0000313" key="8">
    <source>
        <dbReference type="Proteomes" id="UP000000483"/>
    </source>
</evidence>
<protein>
    <submittedName>
        <fullName evidence="7">Lipid A biosynthesis acyltransferase</fullName>
    </submittedName>
</protein>
<organism evidence="7 8">
    <name type="scientific">Desulfobacca acetoxidans (strain ATCC 700848 / DSM 11109 / ASRB2)</name>
    <dbReference type="NCBI Taxonomy" id="880072"/>
    <lineage>
        <taxon>Bacteria</taxon>
        <taxon>Pseudomonadati</taxon>
        <taxon>Thermodesulfobacteriota</taxon>
        <taxon>Desulfobaccia</taxon>
        <taxon>Desulfobaccales</taxon>
        <taxon>Desulfobaccaceae</taxon>
        <taxon>Desulfobacca</taxon>
    </lineage>
</organism>
<keyword evidence="3" id="KW-0997">Cell inner membrane</keyword>
<evidence type="ECO:0000256" key="3">
    <source>
        <dbReference type="ARBA" id="ARBA00022519"/>
    </source>
</evidence>
<dbReference type="PIRSF" id="PIRSF026649">
    <property type="entry name" value="MsbB"/>
    <property type="match status" value="1"/>
</dbReference>
<gene>
    <name evidence="7" type="ordered locus">Desac_1510</name>
</gene>
<evidence type="ECO:0000256" key="4">
    <source>
        <dbReference type="ARBA" id="ARBA00022679"/>
    </source>
</evidence>
<dbReference type="STRING" id="880072.Desac_1510"/>
<dbReference type="eggNOG" id="COG1560">
    <property type="taxonomic scope" value="Bacteria"/>
</dbReference>
<sequence length="277" mass="32339">MISTDITRKFARLWYRLDRRHRLITLRNLEFALGRELTDKQREGLAQAVFDHFIRIFFEAIALLLFPASHIRRRVVVIGQEHAEAALKQGKGIIAIIAHAGNWEYTALGYGLKNFPIAIVGREHDHPVMNRIIRFLRERGGNLMIPKRGGFKAIISLLKRNCIIGMAIDQNTSTRGGMLVDFFGHRVRTTPIAALLSRRLGTPVLPVFSRRLPDGRHLMHIHQPLPMINTSDYEADIEHQVQVQTYAIESWVRRYPDQWLWLHRRWKNRYPELYNDL</sequence>
<dbReference type="Proteomes" id="UP000000483">
    <property type="component" value="Chromosome"/>
</dbReference>
<dbReference type="Pfam" id="PF03279">
    <property type="entry name" value="Lip_A_acyltrans"/>
    <property type="match status" value="1"/>
</dbReference>
<dbReference type="OrthoDB" id="9803456at2"/>
<reference evidence="8" key="2">
    <citation type="submission" date="2011-03" db="EMBL/GenBank/DDBJ databases">
        <title>The complete genome of Desulfobacca acetoxidans DSM 11109.</title>
        <authorList>
            <consortium name="US DOE Joint Genome Institute (JGI-PGF)"/>
            <person name="Lucas S."/>
            <person name="Copeland A."/>
            <person name="Lapidus A."/>
            <person name="Bruce D."/>
            <person name="Goodwin L."/>
            <person name="Pitluck S."/>
            <person name="Peters L."/>
            <person name="Kyrpides N."/>
            <person name="Mavromatis K."/>
            <person name="Ivanova N."/>
            <person name="Ovchinnikova G."/>
            <person name="Teshima H."/>
            <person name="Detter J.C."/>
            <person name="Han C."/>
            <person name="Land M."/>
            <person name="Hauser L."/>
            <person name="Markowitz V."/>
            <person name="Cheng J.-F."/>
            <person name="Hugenholtz P."/>
            <person name="Woyke T."/>
            <person name="Wu D."/>
            <person name="Spring S."/>
            <person name="Schueler E."/>
            <person name="Brambilla E."/>
            <person name="Klenk H.-P."/>
            <person name="Eisen J.A."/>
        </authorList>
    </citation>
    <scope>NUCLEOTIDE SEQUENCE [LARGE SCALE GENOMIC DNA]</scope>
    <source>
        <strain evidence="8">ATCC 700848 / DSM 11109 / ASRB2</strain>
    </source>
</reference>
<evidence type="ECO:0000313" key="7">
    <source>
        <dbReference type="EMBL" id="AEB09365.1"/>
    </source>
</evidence>
<keyword evidence="8" id="KW-1185">Reference proteome</keyword>
<dbReference type="PANTHER" id="PTHR30606:SF10">
    <property type="entry name" value="PHOSPHATIDYLINOSITOL MANNOSIDE ACYLTRANSFERASE"/>
    <property type="match status" value="1"/>
</dbReference>
<dbReference type="GO" id="GO:0016746">
    <property type="term" value="F:acyltransferase activity"/>
    <property type="evidence" value="ECO:0007669"/>
    <property type="project" value="UniProtKB-KW"/>
</dbReference>
<evidence type="ECO:0000256" key="2">
    <source>
        <dbReference type="ARBA" id="ARBA00022475"/>
    </source>
</evidence>
<keyword evidence="6 7" id="KW-0012">Acyltransferase</keyword>
<keyword evidence="2" id="KW-1003">Cell membrane</keyword>
<dbReference type="GO" id="GO:0009247">
    <property type="term" value="P:glycolipid biosynthetic process"/>
    <property type="evidence" value="ECO:0007669"/>
    <property type="project" value="UniProtKB-ARBA"/>
</dbReference>
<dbReference type="GO" id="GO:0005886">
    <property type="term" value="C:plasma membrane"/>
    <property type="evidence" value="ECO:0007669"/>
    <property type="project" value="UniProtKB-SubCell"/>
</dbReference>
<comment type="subcellular location">
    <subcellularLocation>
        <location evidence="1">Cell inner membrane</location>
    </subcellularLocation>
</comment>
<keyword evidence="5" id="KW-0472">Membrane</keyword>
<accession>F2NCT4</accession>